<dbReference type="RefSeq" id="WP_419190178.1">
    <property type="nucleotide sequence ID" value="NZ_CP036434.1"/>
</dbReference>
<evidence type="ECO:0000313" key="8">
    <source>
        <dbReference type="EMBL" id="QDV07379.1"/>
    </source>
</evidence>
<dbReference type="InterPro" id="IPR013325">
    <property type="entry name" value="RNA_pol_sigma_r2"/>
</dbReference>
<dbReference type="GO" id="GO:0016987">
    <property type="term" value="F:sigma factor activity"/>
    <property type="evidence" value="ECO:0007669"/>
    <property type="project" value="UniProtKB-KW"/>
</dbReference>
<dbReference type="InterPro" id="IPR013324">
    <property type="entry name" value="RNA_pol_sigma_r3/r4-like"/>
</dbReference>
<dbReference type="InterPro" id="IPR014284">
    <property type="entry name" value="RNA_pol_sigma-70_dom"/>
</dbReference>
<feature type="region of interest" description="Disordered" evidence="6">
    <location>
        <begin position="69"/>
        <end position="89"/>
    </location>
</feature>
<feature type="domain" description="RNA polymerase sigma factor 70 region 4 type 2" evidence="7">
    <location>
        <begin position="145"/>
        <end position="194"/>
    </location>
</feature>
<dbReference type="PANTHER" id="PTHR43133:SF8">
    <property type="entry name" value="RNA POLYMERASE SIGMA FACTOR HI_1459-RELATED"/>
    <property type="match status" value="1"/>
</dbReference>
<dbReference type="EMBL" id="CP036434">
    <property type="protein sequence ID" value="QDV07379.1"/>
    <property type="molecule type" value="Genomic_DNA"/>
</dbReference>
<dbReference type="SUPFAM" id="SSF88659">
    <property type="entry name" value="Sigma3 and sigma4 domains of RNA polymerase sigma factors"/>
    <property type="match status" value="1"/>
</dbReference>
<dbReference type="InterPro" id="IPR013249">
    <property type="entry name" value="RNA_pol_sigma70_r4_t2"/>
</dbReference>
<evidence type="ECO:0000259" key="7">
    <source>
        <dbReference type="Pfam" id="PF08281"/>
    </source>
</evidence>
<proteinExistence type="inferred from homology"/>
<dbReference type="InterPro" id="IPR039425">
    <property type="entry name" value="RNA_pol_sigma-70-like"/>
</dbReference>
<protein>
    <submittedName>
        <fullName evidence="8">ECF RNA polymerase sigma factor SigW</fullName>
    </submittedName>
</protein>
<dbReference type="GO" id="GO:0006352">
    <property type="term" value="P:DNA-templated transcription initiation"/>
    <property type="evidence" value="ECO:0007669"/>
    <property type="project" value="InterPro"/>
</dbReference>
<dbReference type="SUPFAM" id="SSF88946">
    <property type="entry name" value="Sigma2 domain of RNA polymerase sigma factors"/>
    <property type="match status" value="2"/>
</dbReference>
<dbReference type="AlphaFoldDB" id="A0A518ETF9"/>
<evidence type="ECO:0000256" key="4">
    <source>
        <dbReference type="ARBA" id="ARBA00023125"/>
    </source>
</evidence>
<accession>A0A518ETF9</accession>
<evidence type="ECO:0000256" key="6">
    <source>
        <dbReference type="SAM" id="MobiDB-lite"/>
    </source>
</evidence>
<evidence type="ECO:0000256" key="2">
    <source>
        <dbReference type="ARBA" id="ARBA00023015"/>
    </source>
</evidence>
<dbReference type="Proteomes" id="UP000320390">
    <property type="component" value="Chromosome"/>
</dbReference>
<dbReference type="PANTHER" id="PTHR43133">
    <property type="entry name" value="RNA POLYMERASE ECF-TYPE SIGMA FACTO"/>
    <property type="match status" value="1"/>
</dbReference>
<dbReference type="Pfam" id="PF08281">
    <property type="entry name" value="Sigma70_r4_2"/>
    <property type="match status" value="1"/>
</dbReference>
<gene>
    <name evidence="8" type="primary">sigW_14</name>
    <name evidence="8" type="ORF">Poly30_29030</name>
</gene>
<sequence length="234" mass="25999">MKDSWDGERDPLAALVEGRSGPFEAFVAAETRTFLAFFTRLGARRSEAEDLTQETLLKLFRLAALSTSHDAGSRADGGDPTTRDRPTYQSRGQFRGFAFRVARNVWIDRTRKRASEPHSVEEDLSAPDPSVSQPLDQIEQLEEAERVRAAVGTLSDAHRSVFELGVIEELPYAEISTALDIPIGTVKSRMFHAVHRVREALAESDRIREAIVSREQRAPAGGVPFRGSARPRTL</sequence>
<keyword evidence="3" id="KW-0731">Sigma factor</keyword>
<feature type="region of interest" description="Disordered" evidence="6">
    <location>
        <begin position="112"/>
        <end position="134"/>
    </location>
</feature>
<dbReference type="CDD" id="cd06171">
    <property type="entry name" value="Sigma70_r4"/>
    <property type="match status" value="1"/>
</dbReference>
<organism evidence="8 9">
    <name type="scientific">Saltatorellus ferox</name>
    <dbReference type="NCBI Taxonomy" id="2528018"/>
    <lineage>
        <taxon>Bacteria</taxon>
        <taxon>Pseudomonadati</taxon>
        <taxon>Planctomycetota</taxon>
        <taxon>Planctomycetia</taxon>
        <taxon>Planctomycetia incertae sedis</taxon>
        <taxon>Saltatorellus</taxon>
    </lineage>
</organism>
<comment type="similarity">
    <text evidence="1">Belongs to the sigma-70 factor family. ECF subfamily.</text>
</comment>
<evidence type="ECO:0000256" key="3">
    <source>
        <dbReference type="ARBA" id="ARBA00023082"/>
    </source>
</evidence>
<keyword evidence="2" id="KW-0805">Transcription regulation</keyword>
<feature type="compositionally biased region" description="Basic and acidic residues" evidence="6">
    <location>
        <begin position="112"/>
        <end position="121"/>
    </location>
</feature>
<keyword evidence="5" id="KW-0804">Transcription</keyword>
<keyword evidence="9" id="KW-1185">Reference proteome</keyword>
<dbReference type="Gene3D" id="1.10.1740.10">
    <property type="match status" value="1"/>
</dbReference>
<evidence type="ECO:0000256" key="1">
    <source>
        <dbReference type="ARBA" id="ARBA00010641"/>
    </source>
</evidence>
<feature type="compositionally biased region" description="Basic and acidic residues" evidence="6">
    <location>
        <begin position="71"/>
        <end position="86"/>
    </location>
</feature>
<dbReference type="Gene3D" id="1.10.10.10">
    <property type="entry name" value="Winged helix-like DNA-binding domain superfamily/Winged helix DNA-binding domain"/>
    <property type="match status" value="1"/>
</dbReference>
<dbReference type="NCBIfam" id="TIGR02937">
    <property type="entry name" value="sigma70-ECF"/>
    <property type="match status" value="1"/>
</dbReference>
<dbReference type="GO" id="GO:0003677">
    <property type="term" value="F:DNA binding"/>
    <property type="evidence" value="ECO:0007669"/>
    <property type="project" value="UniProtKB-KW"/>
</dbReference>
<keyword evidence="4" id="KW-0238">DNA-binding</keyword>
<evidence type="ECO:0000313" key="9">
    <source>
        <dbReference type="Proteomes" id="UP000320390"/>
    </source>
</evidence>
<dbReference type="InterPro" id="IPR036388">
    <property type="entry name" value="WH-like_DNA-bd_sf"/>
</dbReference>
<evidence type="ECO:0000256" key="5">
    <source>
        <dbReference type="ARBA" id="ARBA00023163"/>
    </source>
</evidence>
<reference evidence="8 9" key="1">
    <citation type="submission" date="2019-02" db="EMBL/GenBank/DDBJ databases">
        <title>Deep-cultivation of Planctomycetes and their phenomic and genomic characterization uncovers novel biology.</title>
        <authorList>
            <person name="Wiegand S."/>
            <person name="Jogler M."/>
            <person name="Boedeker C."/>
            <person name="Pinto D."/>
            <person name="Vollmers J."/>
            <person name="Rivas-Marin E."/>
            <person name="Kohn T."/>
            <person name="Peeters S.H."/>
            <person name="Heuer A."/>
            <person name="Rast P."/>
            <person name="Oberbeckmann S."/>
            <person name="Bunk B."/>
            <person name="Jeske O."/>
            <person name="Meyerdierks A."/>
            <person name="Storesund J.E."/>
            <person name="Kallscheuer N."/>
            <person name="Luecker S."/>
            <person name="Lage O.M."/>
            <person name="Pohl T."/>
            <person name="Merkel B.J."/>
            <person name="Hornburger P."/>
            <person name="Mueller R.-W."/>
            <person name="Bruemmer F."/>
            <person name="Labrenz M."/>
            <person name="Spormann A.M."/>
            <person name="Op den Camp H."/>
            <person name="Overmann J."/>
            <person name="Amann R."/>
            <person name="Jetten M.S.M."/>
            <person name="Mascher T."/>
            <person name="Medema M.H."/>
            <person name="Devos D.P."/>
            <person name="Kaster A.-K."/>
            <person name="Ovreas L."/>
            <person name="Rohde M."/>
            <person name="Galperin M.Y."/>
            <person name="Jogler C."/>
        </authorList>
    </citation>
    <scope>NUCLEOTIDE SEQUENCE [LARGE SCALE GENOMIC DNA]</scope>
    <source>
        <strain evidence="8 9">Poly30</strain>
    </source>
</reference>
<name>A0A518ETF9_9BACT</name>